<gene>
    <name evidence="1" type="ORF">FDY95_24500</name>
</gene>
<keyword evidence="2" id="KW-1185">Reference proteome</keyword>
<dbReference type="Proteomes" id="UP000305517">
    <property type="component" value="Unassembled WGS sequence"/>
</dbReference>
<dbReference type="EMBL" id="VAJM01000019">
    <property type="protein sequence ID" value="TLM88343.1"/>
    <property type="molecule type" value="Genomic_DNA"/>
</dbReference>
<name>A0A5R8WHY6_9BACT</name>
<organism evidence="1 2">
    <name type="scientific">Hymenobacter jeollabukensis</name>
    <dbReference type="NCBI Taxonomy" id="2025313"/>
    <lineage>
        <taxon>Bacteria</taxon>
        <taxon>Pseudomonadati</taxon>
        <taxon>Bacteroidota</taxon>
        <taxon>Cytophagia</taxon>
        <taxon>Cytophagales</taxon>
        <taxon>Hymenobacteraceae</taxon>
        <taxon>Hymenobacter</taxon>
    </lineage>
</organism>
<sequence>PAPAASFAAPLGYRLYRAEGQNPAASAYTLVRTATSLSDTTHTDTNLNTRDKAYTYRLEFFRATPEVVEPAGPASSVRLNTVANPVGTTVKLTWTYNVPWDNSVTRTRVYRRDADPAAPFVLVGDTVSTRTGGTFTDRSSTLRKDQTYCYRVETVGTYGAPNQPSNLLNLSQVSCVTLAAVPCPPVLTLLPVNCDSIAAVAQQAPNRGRTLLYTNRLTWTLGNTPADCSRNISYYRVLYSPTQYGPLQEIGRTPVRSFVHSNLASAAGCYAVVAVDSLGNNSAQSNVACQDNCQFFLLPNIFTPDNDGRNDVFRPISASPIVRAKVQIFNRWGVKMYEGNASSDLTLWDGGGAASGESGGAKAVAGTYYYLIEVQFADLNRTTKTYKGWVEVMR</sequence>
<dbReference type="Gene3D" id="2.60.40.10">
    <property type="entry name" value="Immunoglobulins"/>
    <property type="match status" value="2"/>
</dbReference>
<dbReference type="RefSeq" id="WP_138082115.1">
    <property type="nucleotide sequence ID" value="NZ_VAJM01000019.1"/>
</dbReference>
<protein>
    <submittedName>
        <fullName evidence="1">T9SS type B sorting domain-containing protein</fullName>
    </submittedName>
</protein>
<dbReference type="Pfam" id="PF13585">
    <property type="entry name" value="CHU_C"/>
    <property type="match status" value="1"/>
</dbReference>
<dbReference type="AlphaFoldDB" id="A0A5R8WHY6"/>
<accession>A0A5R8WHY6</accession>
<dbReference type="SUPFAM" id="SSF49265">
    <property type="entry name" value="Fibronectin type III"/>
    <property type="match status" value="1"/>
</dbReference>
<feature type="non-terminal residue" evidence="1">
    <location>
        <position position="1"/>
    </location>
</feature>
<dbReference type="InterPro" id="IPR026341">
    <property type="entry name" value="T9SS_type_B"/>
</dbReference>
<dbReference type="OrthoDB" id="1123245at2"/>
<evidence type="ECO:0000313" key="2">
    <source>
        <dbReference type="Proteomes" id="UP000305517"/>
    </source>
</evidence>
<evidence type="ECO:0000313" key="1">
    <source>
        <dbReference type="EMBL" id="TLM88343.1"/>
    </source>
</evidence>
<comment type="caution">
    <text evidence="1">The sequence shown here is derived from an EMBL/GenBank/DDBJ whole genome shotgun (WGS) entry which is preliminary data.</text>
</comment>
<dbReference type="InterPro" id="IPR036116">
    <property type="entry name" value="FN3_sf"/>
</dbReference>
<proteinExistence type="predicted"/>
<dbReference type="NCBIfam" id="TIGR04131">
    <property type="entry name" value="Bac_Flav_CTERM"/>
    <property type="match status" value="1"/>
</dbReference>
<dbReference type="InterPro" id="IPR013783">
    <property type="entry name" value="Ig-like_fold"/>
</dbReference>
<reference evidence="1 2" key="1">
    <citation type="submission" date="2019-05" db="EMBL/GenBank/DDBJ databases">
        <title>Hymenobacter edaphi sp. nov., isolated from abandoned arsenic-contaminated farmland soil.</title>
        <authorList>
            <person name="Nie L."/>
        </authorList>
    </citation>
    <scope>NUCLEOTIDE SEQUENCE [LARGE SCALE GENOMIC DNA]</scope>
    <source>
        <strain evidence="1 2">1-3-3-8</strain>
    </source>
</reference>